<dbReference type="Proteomes" id="UP000581769">
    <property type="component" value="Unassembled WGS sequence"/>
</dbReference>
<organism evidence="5 6">
    <name type="scientific">Amycolatopsis jiangsuensis</name>
    <dbReference type="NCBI Taxonomy" id="1181879"/>
    <lineage>
        <taxon>Bacteria</taxon>
        <taxon>Bacillati</taxon>
        <taxon>Actinomycetota</taxon>
        <taxon>Actinomycetes</taxon>
        <taxon>Pseudonocardiales</taxon>
        <taxon>Pseudonocardiaceae</taxon>
        <taxon>Amycolatopsis</taxon>
    </lineage>
</organism>
<dbReference type="AlphaFoldDB" id="A0A840ILG3"/>
<reference evidence="5 6" key="1">
    <citation type="submission" date="2020-08" db="EMBL/GenBank/DDBJ databases">
        <title>Sequencing the genomes of 1000 actinobacteria strains.</title>
        <authorList>
            <person name="Klenk H.-P."/>
        </authorList>
    </citation>
    <scope>NUCLEOTIDE SEQUENCE [LARGE SCALE GENOMIC DNA]</scope>
    <source>
        <strain evidence="5 6">DSM 45859</strain>
    </source>
</reference>
<protein>
    <recommendedName>
        <fullName evidence="7">ESAT-6 protein secretion system EspG family protein</fullName>
    </recommendedName>
</protein>
<keyword evidence="4" id="KW-0143">Chaperone</keyword>
<name>A0A840ILG3_9PSEU</name>
<comment type="subcellular location">
    <subcellularLocation>
        <location evidence="1">Cytoplasm</location>
    </subcellularLocation>
</comment>
<proteinExistence type="inferred from homology"/>
<evidence type="ECO:0000256" key="3">
    <source>
        <dbReference type="ARBA" id="ARBA00022490"/>
    </source>
</evidence>
<evidence type="ECO:0000256" key="1">
    <source>
        <dbReference type="ARBA" id="ARBA00004496"/>
    </source>
</evidence>
<dbReference type="RefSeq" id="WP_184776966.1">
    <property type="nucleotide sequence ID" value="NZ_JACHMG010000001.1"/>
</dbReference>
<evidence type="ECO:0000313" key="6">
    <source>
        <dbReference type="Proteomes" id="UP000581769"/>
    </source>
</evidence>
<gene>
    <name evidence="5" type="ORF">BJY18_000268</name>
</gene>
<evidence type="ECO:0008006" key="7">
    <source>
        <dbReference type="Google" id="ProtNLM"/>
    </source>
</evidence>
<evidence type="ECO:0000313" key="5">
    <source>
        <dbReference type="EMBL" id="MBB4682783.1"/>
    </source>
</evidence>
<sequence>MIRLSASAFDVVWDDLGLGRPPAPLAVPSVGETVDDRAAIRAEVYRNLGERGLFDGRLDAALESRLRLLASGTVYLSCEVLADMTADEPFRAVSALRGREAVLAVQPVRTVGVRRIGESELASEIVAVLPEFAPGPGYGVRLPAAGAETPPAGRHGEELRAIQARPVYAAGQFTVRVRDRDGRLVRTGGVTWFDTDAGAYSAAQSPGAGGEDWVTVAPVDAPRLVERVMALIPAG</sequence>
<evidence type="ECO:0000256" key="4">
    <source>
        <dbReference type="ARBA" id="ARBA00023186"/>
    </source>
</evidence>
<keyword evidence="6" id="KW-1185">Reference proteome</keyword>
<dbReference type="InterPro" id="IPR025734">
    <property type="entry name" value="EspG"/>
</dbReference>
<keyword evidence="3" id="KW-0963">Cytoplasm</keyword>
<dbReference type="EMBL" id="JACHMG010000001">
    <property type="protein sequence ID" value="MBB4682783.1"/>
    <property type="molecule type" value="Genomic_DNA"/>
</dbReference>
<dbReference type="Pfam" id="PF14011">
    <property type="entry name" value="ESX-1_EspG"/>
    <property type="match status" value="1"/>
</dbReference>
<accession>A0A840ILG3</accession>
<evidence type="ECO:0000256" key="2">
    <source>
        <dbReference type="ARBA" id="ARBA00006411"/>
    </source>
</evidence>
<comment type="similarity">
    <text evidence="2">Belongs to the EspG family.</text>
</comment>
<comment type="caution">
    <text evidence="5">The sequence shown here is derived from an EMBL/GenBank/DDBJ whole genome shotgun (WGS) entry which is preliminary data.</text>
</comment>